<dbReference type="EMBL" id="JAPESX010002125">
    <property type="protein sequence ID" value="KAJ8109243.1"/>
    <property type="molecule type" value="Genomic_DNA"/>
</dbReference>
<dbReference type="Proteomes" id="UP001153334">
    <property type="component" value="Unassembled WGS sequence"/>
</dbReference>
<comment type="caution">
    <text evidence="1">The sequence shown here is derived from an EMBL/GenBank/DDBJ whole genome shotgun (WGS) entry which is preliminary data.</text>
</comment>
<evidence type="ECO:0000313" key="2">
    <source>
        <dbReference type="Proteomes" id="UP001153334"/>
    </source>
</evidence>
<protein>
    <submittedName>
        <fullName evidence="1">Uncharacterized protein</fullName>
    </submittedName>
</protein>
<sequence>MDDKHALGLTTRGIRYASTEVSLREQHAPISIDRDIPRGEYRNHQIRKYSSGDGNRGNGNDNNSSNSNKNWNQQQQQSSAQSPGSTGTSTAQQHFRTLTQAVLLHPQLDLVGLEPPKSLQLDPSQSRWQQEAAAAHPHLQYQQQQQQQQEQGQQQSQLGHQGLVFPYLSSSSSSSLPSWRQQQQQRQQHQKQQQQYVSSSPIHAPPPYVRSTPAHQHQPYHSSSQPPRLPPLAASLSAISLSPFDPFSSSSSSSARDGDNYSLAFTPATSSNTILAVPRLPVQGVDEIVSPISETRSSTPVFRSLDRGDEPIAHSHSPPSTSQPFSRFASPPSALHRQPTTYSSAGASLLDDKEFERSLGATERVDHPAVSPSRSTFAAISSAVAHDVEHLTDEKSDDWFRFTARESAISRSGSNPHPEAHQAMSAVAMTGDGWTPEHQHQHQHQLEHQHQHQQHQPQQYQQYQQHQQHQPQSEQFTATSSSFIPLPPIRRTSTFDLLRNKGDPSHALWVRRCSSANQQ</sequence>
<organism evidence="1 2">
    <name type="scientific">Nemania bipapillata</name>
    <dbReference type="NCBI Taxonomy" id="110536"/>
    <lineage>
        <taxon>Eukaryota</taxon>
        <taxon>Fungi</taxon>
        <taxon>Dikarya</taxon>
        <taxon>Ascomycota</taxon>
        <taxon>Pezizomycotina</taxon>
        <taxon>Sordariomycetes</taxon>
        <taxon>Xylariomycetidae</taxon>
        <taxon>Xylariales</taxon>
        <taxon>Xylariaceae</taxon>
        <taxon>Nemania</taxon>
    </lineage>
</organism>
<name>A0ACC2I2Q9_9PEZI</name>
<accession>A0ACC2I2Q9</accession>
<evidence type="ECO:0000313" key="1">
    <source>
        <dbReference type="EMBL" id="KAJ8109243.1"/>
    </source>
</evidence>
<reference evidence="1" key="1">
    <citation type="submission" date="2022-11" db="EMBL/GenBank/DDBJ databases">
        <title>Genome Sequence of Nemania bipapillata.</title>
        <authorList>
            <person name="Buettner E."/>
        </authorList>
    </citation>
    <scope>NUCLEOTIDE SEQUENCE</scope>
    <source>
        <strain evidence="1">CP14</strain>
    </source>
</reference>
<proteinExistence type="predicted"/>
<gene>
    <name evidence="1" type="ORF">ONZ43_g6186</name>
</gene>
<keyword evidence="2" id="KW-1185">Reference proteome</keyword>